<proteinExistence type="predicted"/>
<evidence type="ECO:0000313" key="3">
    <source>
        <dbReference type="Proteomes" id="UP000006276"/>
    </source>
</evidence>
<reference evidence="2 3" key="1">
    <citation type="submission" date="2012-09" db="EMBL/GenBank/DDBJ databases">
        <title>Riemerella anatipestifer vaccine strains.</title>
        <authorList>
            <person name="Chun C.A."/>
            <person name="Shu W.M."/>
            <person name="Kang Z.D."/>
            <person name="Jia W.X."/>
        </authorList>
    </citation>
    <scope>NUCLEOTIDE SEQUENCE [LARGE SCALE GENOMIC DNA]</scope>
    <source>
        <strain evidence="2 3">RA-CH-1</strain>
    </source>
</reference>
<accession>J9R650</accession>
<name>J9R650_RIEAN</name>
<keyword evidence="3" id="KW-1185">Reference proteome</keyword>
<dbReference type="KEGG" id="rag:B739_1059"/>
<keyword evidence="1" id="KW-0812">Transmembrane</keyword>
<keyword evidence="1" id="KW-0472">Membrane</keyword>
<evidence type="ECO:0000256" key="1">
    <source>
        <dbReference type="SAM" id="Phobius"/>
    </source>
</evidence>
<dbReference type="HOGENOM" id="CLU_1676515_0_0_10"/>
<keyword evidence="1" id="KW-1133">Transmembrane helix</keyword>
<organism evidence="2 3">
    <name type="scientific">Riemerella anatipestifer RA-CH-1</name>
    <dbReference type="NCBI Taxonomy" id="1228997"/>
    <lineage>
        <taxon>Bacteria</taxon>
        <taxon>Pseudomonadati</taxon>
        <taxon>Bacteroidota</taxon>
        <taxon>Flavobacteriia</taxon>
        <taxon>Flavobacteriales</taxon>
        <taxon>Weeksellaceae</taxon>
        <taxon>Riemerella</taxon>
    </lineage>
</organism>
<feature type="transmembrane region" description="Helical" evidence="1">
    <location>
        <begin position="51"/>
        <end position="79"/>
    </location>
</feature>
<dbReference type="AlphaFoldDB" id="J9R650"/>
<gene>
    <name evidence="2" type="ORF">B739_1059</name>
</gene>
<sequence length="157" mass="17943">MHTCSAPVRRSQVSEDTLPLGLHVLGLPLAFILSQDQTLHCMFFLSHSKFCYALVFSLLGCYSIFQCSLFFSLNLPLIFPVPICECKSKKFFLIDQKFLKKFLNIFLNIAKYPSQHPSLFLRLITTKYLISSNQSTPTLSYRGRKNINSLKLNPNVS</sequence>
<dbReference type="EMBL" id="CP003787">
    <property type="protein sequence ID" value="AFR35658.1"/>
    <property type="molecule type" value="Genomic_DNA"/>
</dbReference>
<protein>
    <submittedName>
        <fullName evidence="2">Uncharacterized protein</fullName>
    </submittedName>
</protein>
<dbReference type="Proteomes" id="UP000006276">
    <property type="component" value="Chromosome"/>
</dbReference>
<evidence type="ECO:0000313" key="2">
    <source>
        <dbReference type="EMBL" id="AFR35658.1"/>
    </source>
</evidence>